<evidence type="ECO:0000313" key="1">
    <source>
        <dbReference type="EMBL" id="AIB11780.1"/>
    </source>
</evidence>
<dbReference type="RefSeq" id="WP_038527952.1">
    <property type="nucleotide sequence ID" value="NZ_CP007793.1"/>
</dbReference>
<organism evidence="1 2">
    <name type="scientific">Azospirillum argentinense</name>
    <dbReference type="NCBI Taxonomy" id="2970906"/>
    <lineage>
        <taxon>Bacteria</taxon>
        <taxon>Pseudomonadati</taxon>
        <taxon>Pseudomonadota</taxon>
        <taxon>Alphaproteobacteria</taxon>
        <taxon>Rhodospirillales</taxon>
        <taxon>Azospirillaceae</taxon>
        <taxon>Azospirillum</taxon>
    </lineage>
</organism>
<evidence type="ECO:0000313" key="2">
    <source>
        <dbReference type="Proteomes" id="UP000027186"/>
    </source>
</evidence>
<gene>
    <name evidence="1" type="ORF">ABAZ39_07155</name>
</gene>
<name>A0A060DGC9_9PROT</name>
<proteinExistence type="predicted"/>
<protein>
    <submittedName>
        <fullName evidence="1">Uncharacterized protein</fullName>
    </submittedName>
</protein>
<sequence length="302" mass="31524">MGLFDSQTTVSNTPDWATDYMKQNLGLAGQVAAQPYQQYGGPRVAENPMLPGLLNQSLALAGVQGMIPGGYNTAAGVAGYKPETVAGKDLSGYMNPFTQNVIDSTAGEMRRQAAMTDQQIGGQAGQAGAYGGARHALLQAENQRNLNDQIGNMTAGLNLQNFQNAQTQAVGDINRGLQGQALNLQAAGQMDQSAAADLARQMSSLGFANQLGQQQQQQMQSIYDTNYQSWQDQQNYPLKQLQTRLAAAGSQPMPTQQTYFQNGGANAIGGALGGLQLASSLGAGDWGKAAGATLGGLAGLFG</sequence>
<reference evidence="1 2" key="1">
    <citation type="journal article" date="2014" name="Genome Announc.">
        <title>Complete Genome Sequence of the Model Rhizosphere Strain Azospirillum brasilense Az39, Successfully Applied in Agriculture.</title>
        <authorList>
            <person name="Rivera D."/>
            <person name="Revale S."/>
            <person name="Molina R."/>
            <person name="Gualpa J."/>
            <person name="Puente M."/>
            <person name="Maroniche G."/>
            <person name="Paris G."/>
            <person name="Baker D."/>
            <person name="Clavijo B."/>
            <person name="McLay K."/>
            <person name="Spaepen S."/>
            <person name="Perticari A."/>
            <person name="Vazquez M."/>
            <person name="Wisniewski-Dye F."/>
            <person name="Watkins C."/>
            <person name="Martinez-Abarca F."/>
            <person name="Vanderleyden J."/>
            <person name="Cassan F."/>
        </authorList>
    </citation>
    <scope>NUCLEOTIDE SEQUENCE [LARGE SCALE GENOMIC DNA]</scope>
    <source>
        <strain evidence="1 2">Az39</strain>
    </source>
</reference>
<dbReference type="Proteomes" id="UP000027186">
    <property type="component" value="Chromosome"/>
</dbReference>
<dbReference type="AlphaFoldDB" id="A0A060DGC9"/>
<accession>A0A060DGC9</accession>
<dbReference type="EMBL" id="CP007793">
    <property type="protein sequence ID" value="AIB11780.1"/>
    <property type="molecule type" value="Genomic_DNA"/>
</dbReference>
<dbReference type="KEGG" id="abq:ABAZ39_07155"/>